<dbReference type="Gene3D" id="3.40.50.720">
    <property type="entry name" value="NAD(P)-binding Rossmann-like Domain"/>
    <property type="match status" value="1"/>
</dbReference>
<organism evidence="2 3">
    <name type="scientific">Ornithinimicrobium pratense</name>
    <dbReference type="NCBI Taxonomy" id="2593973"/>
    <lineage>
        <taxon>Bacteria</taxon>
        <taxon>Bacillati</taxon>
        <taxon>Actinomycetota</taxon>
        <taxon>Actinomycetes</taxon>
        <taxon>Micrococcales</taxon>
        <taxon>Ornithinimicrobiaceae</taxon>
        <taxon>Ornithinimicrobium</taxon>
    </lineage>
</organism>
<feature type="compositionally biased region" description="Basic residues" evidence="1">
    <location>
        <begin position="1"/>
        <end position="14"/>
    </location>
</feature>
<protein>
    <submittedName>
        <fullName evidence="2">TOMM leader peptide-binding protein</fullName>
    </submittedName>
</protein>
<evidence type="ECO:0000313" key="2">
    <source>
        <dbReference type="EMBL" id="QFG67507.1"/>
    </source>
</evidence>
<proteinExistence type="predicted"/>
<feature type="compositionally biased region" description="Low complexity" evidence="1">
    <location>
        <begin position="19"/>
        <end position="34"/>
    </location>
</feature>
<dbReference type="InterPro" id="IPR022291">
    <property type="entry name" value="Bacteriocin_synth_cyclodeHase"/>
</dbReference>
<dbReference type="KEGG" id="serw:FY030_01110"/>
<feature type="region of interest" description="Disordered" evidence="1">
    <location>
        <begin position="1"/>
        <end position="75"/>
    </location>
</feature>
<dbReference type="Proteomes" id="UP000326546">
    <property type="component" value="Chromosome"/>
</dbReference>
<gene>
    <name evidence="2" type="ORF">FY030_01110</name>
</gene>
<reference evidence="2 3" key="1">
    <citation type="submission" date="2019-09" db="EMBL/GenBank/DDBJ databases">
        <title>Serinicoccus pratensis sp. nov., isolated from meadow soil.</title>
        <authorList>
            <person name="Zhang W."/>
        </authorList>
    </citation>
    <scope>NUCLEOTIDE SEQUENCE [LARGE SCALE GENOMIC DNA]</scope>
    <source>
        <strain evidence="2 3">W204</strain>
    </source>
</reference>
<evidence type="ECO:0000256" key="1">
    <source>
        <dbReference type="SAM" id="MobiDB-lite"/>
    </source>
</evidence>
<feature type="compositionally biased region" description="Basic and acidic residues" evidence="1">
    <location>
        <begin position="37"/>
        <end position="47"/>
    </location>
</feature>
<evidence type="ECO:0000313" key="3">
    <source>
        <dbReference type="Proteomes" id="UP000326546"/>
    </source>
</evidence>
<dbReference type="NCBIfam" id="TIGR03882">
    <property type="entry name" value="cyclo_dehyd_2"/>
    <property type="match status" value="1"/>
</dbReference>
<dbReference type="EMBL" id="CP044427">
    <property type="protein sequence ID" value="QFG67507.1"/>
    <property type="molecule type" value="Genomic_DNA"/>
</dbReference>
<dbReference type="OrthoDB" id="2973590at2"/>
<dbReference type="AlphaFoldDB" id="A0A5J6V1N5"/>
<accession>A0A5J6V1N5</accession>
<sequence>MDNKTHVTRPRRSRPHADPAGPGPERLRRPGGLADHPVGRPRADLRGHRPAHRRSHLSALRGQRPQERKAMTMTSPTLAPRTRLLRSGDKLLVAKDSEVRTISGAAAVDLVDTLVRSANGPRLPVPSDAGPEWHAFLALLTEAGLVTTDPAVARASGQARLLWDRCGQALPIQDIDSALRRSTVPVVGSGTVADRIRQIVQEAGPRVVADRAAGACGADVPGAVAVTVVVGESLTDPALLDHNAWALEHRAPWLAVVPDDAGRSVVGPYVVPGSSACFRCYLLRRTANFPDRRIIGELSTAEPVPTNTPRVQLLGMGWFTAALAAEKVLERVALGDHSSMSAPGSLASIEPARPGVEVSEHRVLRVPRCPTCSPAAGHGLPQVWFHGGERP</sequence>
<name>A0A5J6V1N5_9MICO</name>
<keyword evidence="3" id="KW-1185">Reference proteome</keyword>